<proteinExistence type="predicted"/>
<keyword evidence="2" id="KW-0472">Membrane</keyword>
<dbReference type="EMBL" id="SRMN01000195">
    <property type="protein sequence ID" value="TGH18173.1"/>
    <property type="molecule type" value="Genomic_DNA"/>
</dbReference>
<evidence type="ECO:0000256" key="1">
    <source>
        <dbReference type="SAM" id="MobiDB-lite"/>
    </source>
</evidence>
<evidence type="ECO:0000313" key="3">
    <source>
        <dbReference type="EMBL" id="TGH18173.1"/>
    </source>
</evidence>
<keyword evidence="2" id="KW-1133">Transmembrane helix</keyword>
<gene>
    <name evidence="3" type="ORF">ERJ68_09285</name>
</gene>
<sequence length="113" mass="11942">MAKRPPWGWIAFIGALLLLPGPTLRLLFGVAQGLTLLFLLVPLVGSVAAWIWWRRLQSSVVTCPRCGTLTMQASRCPACGYGLDGADGADTTPGMPTSRAGDVIDVQASSVDD</sequence>
<feature type="transmembrane region" description="Helical" evidence="2">
    <location>
        <begin position="35"/>
        <end position="53"/>
    </location>
</feature>
<accession>A0A524RRG1</accession>
<keyword evidence="2" id="KW-0812">Transmembrane</keyword>
<dbReference type="AlphaFoldDB" id="A0A524RRG1"/>
<name>A0A524RRG1_9CHRO</name>
<dbReference type="Proteomes" id="UP000315454">
    <property type="component" value="Unassembled WGS sequence"/>
</dbReference>
<evidence type="ECO:0000313" key="4">
    <source>
        <dbReference type="Proteomes" id="UP000315454"/>
    </source>
</evidence>
<protein>
    <submittedName>
        <fullName evidence="3">Uncharacterized protein</fullName>
    </submittedName>
</protein>
<feature type="region of interest" description="Disordered" evidence="1">
    <location>
        <begin position="90"/>
        <end position="113"/>
    </location>
</feature>
<comment type="caution">
    <text evidence="3">The sequence shown here is derived from an EMBL/GenBank/DDBJ whole genome shotgun (WGS) entry which is preliminary data.</text>
</comment>
<reference evidence="3 4" key="1">
    <citation type="journal article" date="2019" name="mSystems">
        <title>Life at home and on the roam: Genomic adaptions reflect the dual lifestyle of an intracellular, facultative symbiont.</title>
        <authorList>
            <person name="Burgsdorf I."/>
        </authorList>
    </citation>
    <scope>NUCLEOTIDE SEQUENCE [LARGE SCALE GENOMIC DNA]</scope>
    <source>
        <strain evidence="3">277cI</strain>
    </source>
</reference>
<organism evidence="3 4">
    <name type="scientific">Aphanocapsa feldmannii 277cI</name>
    <dbReference type="NCBI Taxonomy" id="2507554"/>
    <lineage>
        <taxon>Bacteria</taxon>
        <taxon>Bacillati</taxon>
        <taxon>Cyanobacteriota</taxon>
        <taxon>Cyanophyceae</taxon>
        <taxon>Oscillatoriophycideae</taxon>
        <taxon>Chroococcales</taxon>
        <taxon>Microcystaceae</taxon>
        <taxon>Aphanocapsa</taxon>
    </lineage>
</organism>
<evidence type="ECO:0000256" key="2">
    <source>
        <dbReference type="SAM" id="Phobius"/>
    </source>
</evidence>